<keyword evidence="3" id="KW-1185">Reference proteome</keyword>
<protein>
    <recommendedName>
        <fullName evidence="1">DUF6894 domain-containing protein</fullName>
    </recommendedName>
</protein>
<dbReference type="PATRIC" id="fig|864069.3.peg.5506"/>
<name>I4YX40_9HYPH</name>
<organism evidence="2 3">
    <name type="scientific">Microvirga lotononidis</name>
    <dbReference type="NCBI Taxonomy" id="864069"/>
    <lineage>
        <taxon>Bacteria</taxon>
        <taxon>Pseudomonadati</taxon>
        <taxon>Pseudomonadota</taxon>
        <taxon>Alphaproteobacteria</taxon>
        <taxon>Hyphomicrobiales</taxon>
        <taxon>Methylobacteriaceae</taxon>
        <taxon>Microvirga</taxon>
    </lineage>
</organism>
<dbReference type="OrthoDB" id="8296556at2"/>
<feature type="domain" description="DUF6894" evidence="1">
    <location>
        <begin position="3"/>
        <end position="69"/>
    </location>
</feature>
<dbReference type="Pfam" id="PF21834">
    <property type="entry name" value="DUF6894"/>
    <property type="match status" value="1"/>
</dbReference>
<dbReference type="InterPro" id="IPR054189">
    <property type="entry name" value="DUF6894"/>
</dbReference>
<dbReference type="STRING" id="864069.MicloDRAFT_00051180"/>
<evidence type="ECO:0000259" key="1">
    <source>
        <dbReference type="Pfam" id="PF21834"/>
    </source>
</evidence>
<sequence>MPRYYFHLRSRDQFIWDQEGVDLPDPAMARGAAERAATELRSGLQESDPIYSWTVAVTDESDQLIHVASL</sequence>
<dbReference type="AlphaFoldDB" id="I4YX40"/>
<dbReference type="RefSeq" id="WP_009764582.1">
    <property type="nucleotide sequence ID" value="NZ_CP141048.1"/>
</dbReference>
<dbReference type="Proteomes" id="UP000003947">
    <property type="component" value="Unassembled WGS sequence"/>
</dbReference>
<dbReference type="EMBL" id="JH660645">
    <property type="protein sequence ID" value="EIM28532.1"/>
    <property type="molecule type" value="Genomic_DNA"/>
</dbReference>
<accession>I4YX40</accession>
<proteinExistence type="predicted"/>
<evidence type="ECO:0000313" key="2">
    <source>
        <dbReference type="EMBL" id="EIM28532.1"/>
    </source>
</evidence>
<dbReference type="HOGENOM" id="CLU_2753361_0_0_5"/>
<evidence type="ECO:0000313" key="3">
    <source>
        <dbReference type="Proteomes" id="UP000003947"/>
    </source>
</evidence>
<reference evidence="2 3" key="1">
    <citation type="submission" date="2012-02" db="EMBL/GenBank/DDBJ databases">
        <title>Improved High-Quality Draft sequence of Microvirga sp. WSM3557.</title>
        <authorList>
            <consortium name="US DOE Joint Genome Institute"/>
            <person name="Lucas S."/>
            <person name="Han J."/>
            <person name="Lapidus A."/>
            <person name="Cheng J.-F."/>
            <person name="Goodwin L."/>
            <person name="Pitluck S."/>
            <person name="Peters L."/>
            <person name="Zhang X."/>
            <person name="Detter J.C."/>
            <person name="Han C."/>
            <person name="Tapia R."/>
            <person name="Land M."/>
            <person name="Hauser L."/>
            <person name="Kyrpides N."/>
            <person name="Ivanova N."/>
            <person name="Pagani I."/>
            <person name="Brau L."/>
            <person name="Yates R."/>
            <person name="O'Hara G."/>
            <person name="Rui T."/>
            <person name="Howieson J."/>
            <person name="Reeve W."/>
            <person name="Woyke T."/>
        </authorList>
    </citation>
    <scope>NUCLEOTIDE SEQUENCE [LARGE SCALE GENOMIC DNA]</scope>
    <source>
        <strain evidence="2 3">WSM3557</strain>
    </source>
</reference>
<gene>
    <name evidence="2" type="ORF">MicloDRAFT_00051180</name>
</gene>